<evidence type="ECO:0000313" key="2">
    <source>
        <dbReference type="Proteomes" id="UP001218218"/>
    </source>
</evidence>
<dbReference type="AlphaFoldDB" id="A0AAD7EJK4"/>
<reference evidence="1" key="1">
    <citation type="submission" date="2023-03" db="EMBL/GenBank/DDBJ databases">
        <title>Massive genome expansion in bonnet fungi (Mycena s.s.) driven by repeated elements and novel gene families across ecological guilds.</title>
        <authorList>
            <consortium name="Lawrence Berkeley National Laboratory"/>
            <person name="Harder C.B."/>
            <person name="Miyauchi S."/>
            <person name="Viragh M."/>
            <person name="Kuo A."/>
            <person name="Thoen E."/>
            <person name="Andreopoulos B."/>
            <person name="Lu D."/>
            <person name="Skrede I."/>
            <person name="Drula E."/>
            <person name="Henrissat B."/>
            <person name="Morin E."/>
            <person name="Kohler A."/>
            <person name="Barry K."/>
            <person name="LaButti K."/>
            <person name="Morin E."/>
            <person name="Salamov A."/>
            <person name="Lipzen A."/>
            <person name="Mereny Z."/>
            <person name="Hegedus B."/>
            <person name="Baldrian P."/>
            <person name="Stursova M."/>
            <person name="Weitz H."/>
            <person name="Taylor A."/>
            <person name="Grigoriev I.V."/>
            <person name="Nagy L.G."/>
            <person name="Martin F."/>
            <person name="Kauserud H."/>
        </authorList>
    </citation>
    <scope>NUCLEOTIDE SEQUENCE</scope>
    <source>
        <strain evidence="1">CBHHK002</strain>
    </source>
</reference>
<accession>A0AAD7EJK4</accession>
<evidence type="ECO:0000313" key="1">
    <source>
        <dbReference type="EMBL" id="KAJ7331003.1"/>
    </source>
</evidence>
<protein>
    <submittedName>
        <fullName evidence="1">Uncharacterized protein</fullName>
    </submittedName>
</protein>
<organism evidence="1 2">
    <name type="scientific">Mycena albidolilacea</name>
    <dbReference type="NCBI Taxonomy" id="1033008"/>
    <lineage>
        <taxon>Eukaryota</taxon>
        <taxon>Fungi</taxon>
        <taxon>Dikarya</taxon>
        <taxon>Basidiomycota</taxon>
        <taxon>Agaricomycotina</taxon>
        <taxon>Agaricomycetes</taxon>
        <taxon>Agaricomycetidae</taxon>
        <taxon>Agaricales</taxon>
        <taxon>Marasmiineae</taxon>
        <taxon>Mycenaceae</taxon>
        <taxon>Mycena</taxon>
    </lineage>
</organism>
<sequence>MPGPPALPIELERTIFEIAAVSWPRLVPKFMLVAWRVKTWLELLLYRTLLVYEGEQFDRISHPSIECGTLTALIHAKPPEFFRDSVRNLWLVTASDSKHATTLGACSAIENLWLGAHSSSSLLDLDLRLKRLQCTLQSIFGHSAINFTHPFFSSITHLEIFDVTTDMEVEPWSALTSLPHLTHLAFNSANYLPLCLALLSRWDTLRALVILLAGNIDPGEKIMESYGVPELIQEPRLVVVVCVGYREDWVKGAVTGHDYWSQAEDFISKRKSREIDPLEYYIPEIDEADDDGEEDSEDE</sequence>
<comment type="caution">
    <text evidence="1">The sequence shown here is derived from an EMBL/GenBank/DDBJ whole genome shotgun (WGS) entry which is preliminary data.</text>
</comment>
<proteinExistence type="predicted"/>
<dbReference type="EMBL" id="JARIHO010000036">
    <property type="protein sequence ID" value="KAJ7331003.1"/>
    <property type="molecule type" value="Genomic_DNA"/>
</dbReference>
<dbReference type="Proteomes" id="UP001218218">
    <property type="component" value="Unassembled WGS sequence"/>
</dbReference>
<gene>
    <name evidence="1" type="ORF">DFH08DRAFT_882133</name>
</gene>
<name>A0AAD7EJK4_9AGAR</name>
<keyword evidence="2" id="KW-1185">Reference proteome</keyword>